<dbReference type="Proteomes" id="UP001549799">
    <property type="component" value="Unassembled WGS sequence"/>
</dbReference>
<evidence type="ECO:0000259" key="1">
    <source>
        <dbReference type="Pfam" id="PF01966"/>
    </source>
</evidence>
<feature type="domain" description="HD" evidence="1">
    <location>
        <begin position="33"/>
        <end position="127"/>
    </location>
</feature>
<keyword evidence="3" id="KW-1185">Reference proteome</keyword>
<protein>
    <submittedName>
        <fullName evidence="2">HD domain-containing protein</fullName>
    </submittedName>
</protein>
<evidence type="ECO:0000313" key="2">
    <source>
        <dbReference type="EMBL" id="MET6990950.1"/>
    </source>
</evidence>
<accession>A0ABV2SW22</accession>
<organism evidence="2 3">
    <name type="scientific">Sediminicola arcticus</name>
    <dbReference type="NCBI Taxonomy" id="1574308"/>
    <lineage>
        <taxon>Bacteria</taxon>
        <taxon>Pseudomonadati</taxon>
        <taxon>Bacteroidota</taxon>
        <taxon>Flavobacteriia</taxon>
        <taxon>Flavobacteriales</taxon>
        <taxon>Flavobacteriaceae</taxon>
        <taxon>Sediminicola</taxon>
    </lineage>
</organism>
<reference evidence="2 3" key="1">
    <citation type="submission" date="2024-07" db="EMBL/GenBank/DDBJ databases">
        <title>The genome sequence of type strain Sediminicola arcticus GDMCC 1.2805.</title>
        <authorList>
            <person name="Liu Y."/>
        </authorList>
    </citation>
    <scope>NUCLEOTIDE SEQUENCE [LARGE SCALE GENOMIC DNA]</scope>
    <source>
        <strain evidence="2 3">GDMCC 1.2805</strain>
    </source>
</reference>
<dbReference type="InterPro" id="IPR006674">
    <property type="entry name" value="HD_domain"/>
</dbReference>
<comment type="caution">
    <text evidence="2">The sequence shown here is derived from an EMBL/GenBank/DDBJ whole genome shotgun (WGS) entry which is preliminary data.</text>
</comment>
<sequence>MVLSNKKAYPEICIRILKDLEENLPAHLTYHALEHTIDVANVINHYIEHLKIDEGMAKLLRIAAVSHDYGYIVSPINHEERSIIAIEPYLKNLLTTDEINIVNGLIRATKVPQQTNTIYEEIIADADLDYLGREDYNELSNKLYQEFIHFDFVSDDKEWLNLQIKFLEKHKYHTLFAKTHRQGLKTKKLKELKHALLVQNT</sequence>
<dbReference type="CDD" id="cd00077">
    <property type="entry name" value="HDc"/>
    <property type="match status" value="1"/>
</dbReference>
<dbReference type="SUPFAM" id="SSF109604">
    <property type="entry name" value="HD-domain/PDEase-like"/>
    <property type="match status" value="1"/>
</dbReference>
<dbReference type="InterPro" id="IPR003607">
    <property type="entry name" value="HD/PDEase_dom"/>
</dbReference>
<dbReference type="Gene3D" id="1.10.3210.10">
    <property type="entry name" value="Hypothetical protein af1432"/>
    <property type="match status" value="1"/>
</dbReference>
<proteinExistence type="predicted"/>
<dbReference type="EMBL" id="JBEXAE010000004">
    <property type="protein sequence ID" value="MET6990950.1"/>
    <property type="molecule type" value="Genomic_DNA"/>
</dbReference>
<dbReference type="RefSeq" id="WP_354615349.1">
    <property type="nucleotide sequence ID" value="NZ_JBEXAE010000004.1"/>
</dbReference>
<gene>
    <name evidence="2" type="ORF">ABXZ36_09860</name>
</gene>
<name>A0ABV2SW22_9FLAO</name>
<dbReference type="Pfam" id="PF01966">
    <property type="entry name" value="HD"/>
    <property type="match status" value="1"/>
</dbReference>
<evidence type="ECO:0000313" key="3">
    <source>
        <dbReference type="Proteomes" id="UP001549799"/>
    </source>
</evidence>